<dbReference type="FunFam" id="1.20.1250.20:FF:000057">
    <property type="entry name" value="MFS general substrate transporter"/>
    <property type="match status" value="1"/>
</dbReference>
<dbReference type="Pfam" id="PF07690">
    <property type="entry name" value="MFS_1"/>
    <property type="match status" value="1"/>
</dbReference>
<evidence type="ECO:0000256" key="2">
    <source>
        <dbReference type="ARBA" id="ARBA00022448"/>
    </source>
</evidence>
<dbReference type="GO" id="GO:0016020">
    <property type="term" value="C:membrane"/>
    <property type="evidence" value="ECO:0007669"/>
    <property type="project" value="UniProtKB-SubCell"/>
</dbReference>
<dbReference type="InterPro" id="IPR011701">
    <property type="entry name" value="MFS"/>
</dbReference>
<evidence type="ECO:0000256" key="5">
    <source>
        <dbReference type="ARBA" id="ARBA00023136"/>
    </source>
</evidence>
<sequence length="523" mass="58411">MSALQANPDGKDVSTAEHIHDHDIIADEKLDKETAAHLRKLTPEELAIEKKLRKKIDLLIMPLCVLVYLMNYIDRNNYAAARLQGLEDDLNMTAEEYQIGLSTLFVGYVLMQVPSNALLNYAGRPSLYIGFFVIIWGLVSACTSQVKTAGQIIACRFILGFVEAPFFPGILFYLSKWYTREELSLRMAIFYSGSLISGAFGNLIAAGILTGLAGQRGYSAWQWLYIVEGAITVFFGICVCLILPDFPDTWKKLSEEERHVANRRLAIEAAEADIDTEGGMSQVRGIKLALTDPKTYLLALAYHGQTGAAGIQNYFPTLTQTITGANRRTEALLLCAPPYIFMVVWSFIHCRISDKLGKRFLFFVYPIPISIIGFIIFMSADNFGARYFSLFLQIFVFAMNGTIYAWISSSIPRPPAKRAAALAFINSVGNAASIWTPFTYRPRDAPYYRPAIAICIGLQCMALVCAVSLMVLLKKQNKTLERMENDDAELTSRDIKRLETTAKVEGVSLAEARAMQKGYRYII</sequence>
<keyword evidence="4 6" id="KW-1133">Transmembrane helix</keyword>
<accession>A0A2P7ZE69</accession>
<comment type="subcellular location">
    <subcellularLocation>
        <location evidence="1">Membrane</location>
        <topology evidence="1">Multi-pass membrane protein</topology>
    </subcellularLocation>
</comment>
<dbReference type="SUPFAM" id="SSF103473">
    <property type="entry name" value="MFS general substrate transporter"/>
    <property type="match status" value="1"/>
</dbReference>
<evidence type="ECO:0000313" key="8">
    <source>
        <dbReference type="EMBL" id="PSK46461.1"/>
    </source>
</evidence>
<feature type="transmembrane region" description="Helical" evidence="6">
    <location>
        <begin position="127"/>
        <end position="146"/>
    </location>
</feature>
<feature type="transmembrane region" description="Helical" evidence="6">
    <location>
        <begin position="223"/>
        <end position="244"/>
    </location>
</feature>
<dbReference type="FunFam" id="1.20.1250.20:FF:000013">
    <property type="entry name" value="MFS general substrate transporter"/>
    <property type="match status" value="1"/>
</dbReference>
<feature type="transmembrane region" description="Helical" evidence="6">
    <location>
        <begin position="56"/>
        <end position="73"/>
    </location>
</feature>
<feature type="transmembrane region" description="Helical" evidence="6">
    <location>
        <begin position="386"/>
        <end position="407"/>
    </location>
</feature>
<dbReference type="InterPro" id="IPR020846">
    <property type="entry name" value="MFS_dom"/>
</dbReference>
<dbReference type="PROSITE" id="PS50850">
    <property type="entry name" value="MFS"/>
    <property type="match status" value="1"/>
</dbReference>
<feature type="transmembrane region" description="Helical" evidence="6">
    <location>
        <begin position="450"/>
        <end position="473"/>
    </location>
</feature>
<dbReference type="InterPro" id="IPR036259">
    <property type="entry name" value="MFS_trans_sf"/>
</dbReference>
<proteinExistence type="predicted"/>
<keyword evidence="9" id="KW-1185">Reference proteome</keyword>
<evidence type="ECO:0000256" key="6">
    <source>
        <dbReference type="SAM" id="Phobius"/>
    </source>
</evidence>
<name>A0A2P7ZE69_9PEZI</name>
<comment type="caution">
    <text evidence="8">The sequence shown here is derived from an EMBL/GenBank/DDBJ whole genome shotgun (WGS) entry which is preliminary data.</text>
</comment>
<organism evidence="8 9">
    <name type="scientific">Elsinoe australis</name>
    <dbReference type="NCBI Taxonomy" id="40998"/>
    <lineage>
        <taxon>Eukaryota</taxon>
        <taxon>Fungi</taxon>
        <taxon>Dikarya</taxon>
        <taxon>Ascomycota</taxon>
        <taxon>Pezizomycotina</taxon>
        <taxon>Dothideomycetes</taxon>
        <taxon>Dothideomycetidae</taxon>
        <taxon>Myriangiales</taxon>
        <taxon>Elsinoaceae</taxon>
        <taxon>Elsinoe</taxon>
    </lineage>
</organism>
<evidence type="ECO:0000256" key="3">
    <source>
        <dbReference type="ARBA" id="ARBA00022692"/>
    </source>
</evidence>
<dbReference type="PANTHER" id="PTHR43791">
    <property type="entry name" value="PERMEASE-RELATED"/>
    <property type="match status" value="1"/>
</dbReference>
<dbReference type="AlphaFoldDB" id="A0A2P7ZE69"/>
<feature type="transmembrane region" description="Helical" evidence="6">
    <location>
        <begin position="360"/>
        <end position="380"/>
    </location>
</feature>
<feature type="transmembrane region" description="Helical" evidence="6">
    <location>
        <begin position="187"/>
        <end position="211"/>
    </location>
</feature>
<dbReference type="EMBL" id="NHZQ01000236">
    <property type="protein sequence ID" value="PSK46461.1"/>
    <property type="molecule type" value="Genomic_DNA"/>
</dbReference>
<evidence type="ECO:0000313" key="9">
    <source>
        <dbReference type="Proteomes" id="UP000243723"/>
    </source>
</evidence>
<dbReference type="PANTHER" id="PTHR43791:SF78">
    <property type="entry name" value="TRANSPORTER, PUTATIVE (AFU_ORTHOLOGUE AFUA_3G01370)-RELATED"/>
    <property type="match status" value="1"/>
</dbReference>
<feature type="domain" description="Major facilitator superfamily (MFS) profile" evidence="7">
    <location>
        <begin position="60"/>
        <end position="477"/>
    </location>
</feature>
<evidence type="ECO:0000256" key="1">
    <source>
        <dbReference type="ARBA" id="ARBA00004141"/>
    </source>
</evidence>
<reference evidence="8 9" key="1">
    <citation type="submission" date="2017-05" db="EMBL/GenBank/DDBJ databases">
        <title>Draft genome sequence of Elsinoe australis.</title>
        <authorList>
            <person name="Cheng Q."/>
        </authorList>
    </citation>
    <scope>NUCLEOTIDE SEQUENCE [LARGE SCALE GENOMIC DNA]</scope>
    <source>
        <strain evidence="8 9">NL1</strain>
    </source>
</reference>
<dbReference type="Proteomes" id="UP000243723">
    <property type="component" value="Unassembled WGS sequence"/>
</dbReference>
<evidence type="ECO:0000256" key="4">
    <source>
        <dbReference type="ARBA" id="ARBA00022989"/>
    </source>
</evidence>
<dbReference type="OrthoDB" id="2250022at2759"/>
<evidence type="ECO:0000259" key="7">
    <source>
        <dbReference type="PROSITE" id="PS50850"/>
    </source>
</evidence>
<dbReference type="GO" id="GO:0022857">
    <property type="term" value="F:transmembrane transporter activity"/>
    <property type="evidence" value="ECO:0007669"/>
    <property type="project" value="InterPro"/>
</dbReference>
<protein>
    <recommendedName>
        <fullName evidence="7">Major facilitator superfamily (MFS) profile domain-containing protein</fullName>
    </recommendedName>
</protein>
<gene>
    <name evidence="8" type="ORF">B9Z65_5429</name>
</gene>
<keyword evidence="5 6" id="KW-0472">Membrane</keyword>
<dbReference type="Gene3D" id="1.20.1250.20">
    <property type="entry name" value="MFS general substrate transporter like domains"/>
    <property type="match status" value="2"/>
</dbReference>
<feature type="transmembrane region" description="Helical" evidence="6">
    <location>
        <begin position="153"/>
        <end position="175"/>
    </location>
</feature>
<feature type="transmembrane region" description="Helical" evidence="6">
    <location>
        <begin position="419"/>
        <end position="438"/>
    </location>
</feature>
<keyword evidence="3 6" id="KW-0812">Transmembrane</keyword>
<keyword evidence="2" id="KW-0813">Transport</keyword>